<accession>A0ABY4Z4U5</accession>
<organism evidence="1 2">
    <name type="scientific">Streptomyces phaeoluteigriseus</name>
    <dbReference type="NCBI Taxonomy" id="114686"/>
    <lineage>
        <taxon>Bacteria</taxon>
        <taxon>Bacillati</taxon>
        <taxon>Actinomycetota</taxon>
        <taxon>Actinomycetes</taxon>
        <taxon>Kitasatosporales</taxon>
        <taxon>Streptomycetaceae</taxon>
        <taxon>Streptomyces</taxon>
        <taxon>Streptomyces aurantiacus group</taxon>
    </lineage>
</organism>
<proteinExistence type="predicted"/>
<reference evidence="1" key="1">
    <citation type="submission" date="2022-06" db="EMBL/GenBank/DDBJ databases">
        <title>Complete genome sequence of soil microorganisms Streptomyces sp. Qhu-M197 isolated from Alpine meadows habitats on the Tibetan Plateau.</title>
        <authorList>
            <person name="Zhang B."/>
            <person name="Xiang X."/>
            <person name="Fan J."/>
        </authorList>
    </citation>
    <scope>NUCLEOTIDE SEQUENCE</scope>
    <source>
        <strain evidence="1">Qhu-M197</strain>
    </source>
</reference>
<keyword evidence="2" id="KW-1185">Reference proteome</keyword>
<dbReference type="EMBL" id="CP099468">
    <property type="protein sequence ID" value="USQ84011.1"/>
    <property type="molecule type" value="Genomic_DNA"/>
</dbReference>
<dbReference type="Proteomes" id="UP001056374">
    <property type="component" value="Chromosome"/>
</dbReference>
<evidence type="ECO:0000313" key="2">
    <source>
        <dbReference type="Proteomes" id="UP001056374"/>
    </source>
</evidence>
<gene>
    <name evidence="1" type="ORF">NFX46_09510</name>
</gene>
<dbReference type="RefSeq" id="WP_252547768.1">
    <property type="nucleotide sequence ID" value="NZ_CP099468.1"/>
</dbReference>
<evidence type="ECO:0000313" key="1">
    <source>
        <dbReference type="EMBL" id="USQ84011.1"/>
    </source>
</evidence>
<sequence>MTEGFDMYGGMTRALLGREGAWAFVRDFAACWERPLAPGDGWDEGEVDAAERRLGVRLPAALREAYGLFGRRDDLTRNHDMLLPPEELYVDDDGGVLVYQVENQGCAYWGVLLKDLEQDDPPTVTRLDGLGAQWEPWEARLSVACVAMVMSEFVLLHEGPTDYLELEEGTDLGRAFRRLPDVGRETRWFTGPDVLMREIAGEFVNVRARTGAALDTVREAVPGDWLEG</sequence>
<name>A0ABY4Z4U5_9ACTN</name>
<protein>
    <submittedName>
        <fullName evidence="1">SMI1/KNR4 family protein</fullName>
    </submittedName>
</protein>